<evidence type="ECO:0000313" key="1">
    <source>
        <dbReference type="EMBL" id="KKN23592.1"/>
    </source>
</evidence>
<gene>
    <name evidence="1" type="ORF">LCGC14_0903410</name>
</gene>
<dbReference type="EMBL" id="LAZR01002957">
    <property type="protein sequence ID" value="KKN23592.1"/>
    <property type="molecule type" value="Genomic_DNA"/>
</dbReference>
<reference evidence="1" key="1">
    <citation type="journal article" date="2015" name="Nature">
        <title>Complex archaea that bridge the gap between prokaryotes and eukaryotes.</title>
        <authorList>
            <person name="Spang A."/>
            <person name="Saw J.H."/>
            <person name="Jorgensen S.L."/>
            <person name="Zaremba-Niedzwiedzka K."/>
            <person name="Martijn J."/>
            <person name="Lind A.E."/>
            <person name="van Eijk R."/>
            <person name="Schleper C."/>
            <person name="Guy L."/>
            <person name="Ettema T.J."/>
        </authorList>
    </citation>
    <scope>NUCLEOTIDE SEQUENCE</scope>
</reference>
<sequence length="135" mass="15222">MRIRPYSSEDETALRAIHAGQNLGYEWPDLSTPLMLVKLVAVDERGKPRAVLFARLTAELVAVVDPTLPGKKKTECWQLGLKETENQLRALGLDELQAMLEPSMNGLGKVLVRKYGFIEDKFRCFHKHFKVNGNG</sequence>
<dbReference type="AlphaFoldDB" id="A0A0F9PGG7"/>
<protein>
    <submittedName>
        <fullName evidence="1">Uncharacterized protein</fullName>
    </submittedName>
</protein>
<accession>A0A0F9PGG7</accession>
<proteinExistence type="predicted"/>
<name>A0A0F9PGG7_9ZZZZ</name>
<organism evidence="1">
    <name type="scientific">marine sediment metagenome</name>
    <dbReference type="NCBI Taxonomy" id="412755"/>
    <lineage>
        <taxon>unclassified sequences</taxon>
        <taxon>metagenomes</taxon>
        <taxon>ecological metagenomes</taxon>
    </lineage>
</organism>
<comment type="caution">
    <text evidence="1">The sequence shown here is derived from an EMBL/GenBank/DDBJ whole genome shotgun (WGS) entry which is preliminary data.</text>
</comment>